<dbReference type="Proteomes" id="UP000480185">
    <property type="component" value="Unassembled WGS sequence"/>
</dbReference>
<evidence type="ECO:0000313" key="2">
    <source>
        <dbReference type="Proteomes" id="UP000480185"/>
    </source>
</evidence>
<protein>
    <submittedName>
        <fullName evidence="1">Uncharacterized protein</fullName>
    </submittedName>
</protein>
<gene>
    <name evidence="1" type="ORF">GH754_19005</name>
</gene>
<reference evidence="1 2" key="1">
    <citation type="submission" date="2019-11" db="EMBL/GenBank/DDBJ databases">
        <authorList>
            <person name="Li J."/>
        </authorList>
    </citation>
    <scope>NUCLEOTIDE SEQUENCE [LARGE SCALE GENOMIC DNA]</scope>
    <source>
        <strain evidence="1 2">J4</strain>
    </source>
</reference>
<organism evidence="1 2">
    <name type="scientific">Salinibacillus xinjiangensis</name>
    <dbReference type="NCBI Taxonomy" id="1229268"/>
    <lineage>
        <taxon>Bacteria</taxon>
        <taxon>Bacillati</taxon>
        <taxon>Bacillota</taxon>
        <taxon>Bacilli</taxon>
        <taxon>Bacillales</taxon>
        <taxon>Bacillaceae</taxon>
        <taxon>Salinibacillus</taxon>
    </lineage>
</organism>
<keyword evidence="2" id="KW-1185">Reference proteome</keyword>
<evidence type="ECO:0000313" key="1">
    <source>
        <dbReference type="EMBL" id="MRG88348.1"/>
    </source>
</evidence>
<sequence length="66" mass="7604">MAHLTPPEDVDYFARKEGAGGDAGVECYWKLKDGTEHAWQAKYFTDNLSTSFVDKESHLQNHFHIY</sequence>
<name>A0A6G1XC38_9BACI</name>
<dbReference type="OrthoDB" id="9757917at2"/>
<dbReference type="AlphaFoldDB" id="A0A6G1XC38"/>
<dbReference type="RefSeq" id="WP_153730222.1">
    <property type="nucleotide sequence ID" value="NZ_WJNH01000020.1"/>
</dbReference>
<dbReference type="EMBL" id="WJNH01000020">
    <property type="protein sequence ID" value="MRG88348.1"/>
    <property type="molecule type" value="Genomic_DNA"/>
</dbReference>
<comment type="caution">
    <text evidence="1">The sequence shown here is derived from an EMBL/GenBank/DDBJ whole genome shotgun (WGS) entry which is preliminary data.</text>
</comment>
<accession>A0A6G1XC38</accession>
<proteinExistence type="predicted"/>